<organism evidence="1 2">
    <name type="scientific">Coleofasciculus chthonoplastes PCC 7420</name>
    <dbReference type="NCBI Taxonomy" id="118168"/>
    <lineage>
        <taxon>Bacteria</taxon>
        <taxon>Bacillati</taxon>
        <taxon>Cyanobacteriota</taxon>
        <taxon>Cyanophyceae</taxon>
        <taxon>Coleofasciculales</taxon>
        <taxon>Coleofasciculaceae</taxon>
        <taxon>Coleofasciculus</taxon>
    </lineage>
</organism>
<dbReference type="AlphaFoldDB" id="B4VHD0"/>
<dbReference type="HOGENOM" id="CLU_2988809_0_0_3"/>
<gene>
    <name evidence="1" type="ORF">MC7420_6997</name>
</gene>
<dbReference type="EMBL" id="DS989841">
    <property type="protein sequence ID" value="EDX78344.1"/>
    <property type="molecule type" value="Genomic_DNA"/>
</dbReference>
<keyword evidence="2" id="KW-1185">Reference proteome</keyword>
<evidence type="ECO:0000313" key="2">
    <source>
        <dbReference type="Proteomes" id="UP000003835"/>
    </source>
</evidence>
<dbReference type="Proteomes" id="UP000003835">
    <property type="component" value="Unassembled WGS sequence"/>
</dbReference>
<proteinExistence type="predicted"/>
<accession>B4VHD0</accession>
<sequence length="57" mass="6552">MAKVSADPCSEILSDLLFSGAVFSRNLTFSDILRLTWSTLLKFYKIKHIFNNFHLNS</sequence>
<name>B4VHD0_9CYAN</name>
<protein>
    <submittedName>
        <fullName evidence="1">Uncharacterized protein</fullName>
    </submittedName>
</protein>
<reference evidence="1 2" key="1">
    <citation type="submission" date="2008-07" db="EMBL/GenBank/DDBJ databases">
        <authorList>
            <person name="Tandeau de Marsac N."/>
            <person name="Ferriera S."/>
            <person name="Johnson J."/>
            <person name="Kravitz S."/>
            <person name="Beeson K."/>
            <person name="Sutton G."/>
            <person name="Rogers Y.-H."/>
            <person name="Friedman R."/>
            <person name="Frazier M."/>
            <person name="Venter J.C."/>
        </authorList>
    </citation>
    <scope>NUCLEOTIDE SEQUENCE [LARGE SCALE GENOMIC DNA]</scope>
    <source>
        <strain evidence="1 2">PCC 7420</strain>
    </source>
</reference>
<evidence type="ECO:0000313" key="1">
    <source>
        <dbReference type="EMBL" id="EDX78344.1"/>
    </source>
</evidence>